<protein>
    <recommendedName>
        <fullName evidence="3">N-acetyltransferase domain-containing protein</fullName>
    </recommendedName>
</protein>
<dbReference type="SUPFAM" id="SSF55729">
    <property type="entry name" value="Acyl-CoA N-acyltransferases (Nat)"/>
    <property type="match status" value="1"/>
</dbReference>
<dbReference type="Gene3D" id="3.40.630.30">
    <property type="match status" value="1"/>
</dbReference>
<keyword evidence="2" id="KW-1185">Reference proteome</keyword>
<dbReference type="InterPro" id="IPR016181">
    <property type="entry name" value="Acyl_CoA_acyltransferase"/>
</dbReference>
<gene>
    <name evidence="1" type="ORF">GR167_12645</name>
</gene>
<proteinExistence type="predicted"/>
<evidence type="ECO:0000313" key="1">
    <source>
        <dbReference type="EMBL" id="MYM56158.1"/>
    </source>
</evidence>
<reference evidence="1 2" key="1">
    <citation type="submission" date="2020-01" db="EMBL/GenBank/DDBJ databases">
        <authorList>
            <person name="Chen S."/>
        </authorList>
    </citation>
    <scope>NUCLEOTIDE SEQUENCE [LARGE SCALE GENOMIC DNA]</scope>
    <source>
        <strain evidence="1 2">GS-10</strain>
    </source>
</reference>
<organism evidence="1 2">
    <name type="scientific">Thalassovita mangrovi</name>
    <dbReference type="NCBI Taxonomy" id="2692236"/>
    <lineage>
        <taxon>Bacteria</taxon>
        <taxon>Pseudomonadati</taxon>
        <taxon>Pseudomonadota</taxon>
        <taxon>Alphaproteobacteria</taxon>
        <taxon>Rhodobacterales</taxon>
        <taxon>Roseobacteraceae</taxon>
        <taxon>Thalassovita</taxon>
    </lineage>
</organism>
<name>A0A6L8LJE5_9RHOB</name>
<evidence type="ECO:0000313" key="2">
    <source>
        <dbReference type="Proteomes" id="UP000479043"/>
    </source>
</evidence>
<dbReference type="Proteomes" id="UP000479043">
    <property type="component" value="Unassembled WGS sequence"/>
</dbReference>
<dbReference type="AlphaFoldDB" id="A0A6L8LJE5"/>
<evidence type="ECO:0008006" key="3">
    <source>
        <dbReference type="Google" id="ProtNLM"/>
    </source>
</evidence>
<dbReference type="RefSeq" id="WP_160973973.1">
    <property type="nucleotide sequence ID" value="NZ_WWEN01000005.1"/>
</dbReference>
<comment type="caution">
    <text evidence="1">The sequence shown here is derived from an EMBL/GenBank/DDBJ whole genome shotgun (WGS) entry which is preliminary data.</text>
</comment>
<dbReference type="EMBL" id="WWEN01000005">
    <property type="protein sequence ID" value="MYM56158.1"/>
    <property type="molecule type" value="Genomic_DNA"/>
</dbReference>
<sequence>MTGFTLPIPVIETERLILRGQKESDLDALAARDYGARHFGLTAPISYIVPDNARSKALAERLGARFEREGAVMGHACHVYRHPKAEAV</sequence>
<accession>A0A6L8LJE5</accession>